<evidence type="ECO:0000256" key="2">
    <source>
        <dbReference type="ARBA" id="ARBA00022723"/>
    </source>
</evidence>
<reference evidence="6" key="1">
    <citation type="journal article" date="2019" name="Int. J. Syst. Evol. Microbiol.">
        <title>The Global Catalogue of Microorganisms (GCM) 10K type strain sequencing project: providing services to taxonomists for standard genome sequencing and annotation.</title>
        <authorList>
            <consortium name="The Broad Institute Genomics Platform"/>
            <consortium name="The Broad Institute Genome Sequencing Center for Infectious Disease"/>
            <person name="Wu L."/>
            <person name="Ma J."/>
        </authorList>
    </citation>
    <scope>NUCLEOTIDE SEQUENCE [LARGE SCALE GENOMIC DNA]</scope>
    <source>
        <strain evidence="6">NBRC 108894</strain>
    </source>
</reference>
<keyword evidence="6" id="KW-1185">Reference proteome</keyword>
<evidence type="ECO:0000256" key="1">
    <source>
        <dbReference type="ARBA" id="ARBA00001946"/>
    </source>
</evidence>
<dbReference type="SUPFAM" id="SSF51604">
    <property type="entry name" value="Enolase C-terminal domain-like"/>
    <property type="match status" value="1"/>
</dbReference>
<keyword evidence="2" id="KW-0479">Metal-binding</keyword>
<gene>
    <name evidence="5" type="ORF">GCM10025881_07120</name>
</gene>
<feature type="domain" description="Mandelate racemase/muconate lactonizing enzyme C-terminal" evidence="4">
    <location>
        <begin position="13"/>
        <end position="110"/>
    </location>
</feature>
<protein>
    <recommendedName>
        <fullName evidence="4">Mandelate racemase/muconate lactonizing enzyme C-terminal domain-containing protein</fullName>
    </recommendedName>
</protein>
<dbReference type="InterPro" id="IPR013342">
    <property type="entry name" value="Mandelate_racemase_C"/>
</dbReference>
<dbReference type="EMBL" id="BSVB01000001">
    <property type="protein sequence ID" value="GMA93888.1"/>
    <property type="molecule type" value="Genomic_DNA"/>
</dbReference>
<evidence type="ECO:0000313" key="5">
    <source>
        <dbReference type="EMBL" id="GMA93888.1"/>
    </source>
</evidence>
<dbReference type="PANTHER" id="PTHR13794:SF58">
    <property type="entry name" value="MITOCHONDRIAL ENOLASE SUPERFAMILY MEMBER 1"/>
    <property type="match status" value="1"/>
</dbReference>
<dbReference type="PROSITE" id="PS00909">
    <property type="entry name" value="MR_MLE_2"/>
    <property type="match status" value="1"/>
</dbReference>
<dbReference type="InterPro" id="IPR036849">
    <property type="entry name" value="Enolase-like_C_sf"/>
</dbReference>
<comment type="cofactor">
    <cofactor evidence="1">
        <name>Mg(2+)</name>
        <dbReference type="ChEBI" id="CHEBI:18420"/>
    </cofactor>
</comment>
<dbReference type="Pfam" id="PF13378">
    <property type="entry name" value="MR_MLE_C"/>
    <property type="match status" value="1"/>
</dbReference>
<dbReference type="InterPro" id="IPR029065">
    <property type="entry name" value="Enolase_C-like"/>
</dbReference>
<evidence type="ECO:0000256" key="3">
    <source>
        <dbReference type="ARBA" id="ARBA00022842"/>
    </source>
</evidence>
<comment type="caution">
    <text evidence="5">The sequence shown here is derived from an EMBL/GenBank/DDBJ whole genome shotgun (WGS) entry which is preliminary data.</text>
</comment>
<dbReference type="Gene3D" id="3.20.20.120">
    <property type="entry name" value="Enolase-like C-terminal domain"/>
    <property type="match status" value="1"/>
</dbReference>
<dbReference type="SMART" id="SM00922">
    <property type="entry name" value="MR_MLE"/>
    <property type="match status" value="1"/>
</dbReference>
<dbReference type="RefSeq" id="WP_284252875.1">
    <property type="nucleotide sequence ID" value="NZ_BSVB01000001.1"/>
</dbReference>
<dbReference type="InterPro" id="IPR046945">
    <property type="entry name" value="RHMD-like"/>
</dbReference>
<proteinExistence type="predicted"/>
<evidence type="ECO:0000259" key="4">
    <source>
        <dbReference type="SMART" id="SM00922"/>
    </source>
</evidence>
<sequence length="226" mass="23638">MYGSGRSSNRLSVDELVAGTVSYVDDGLTAVKLRVGAREPDQDVSRVAAVRAAVGDRIVLMVDANEQMTPAAATDLARGLEPLALAWIEEPFPAEDVLAHAALHATGGIPVAVGEHLASAARFAEYARERAAGIWQPDAALGGGITGMLEVAALAHDHGIPLAYHSLPELNVHLAMGDPAAVWVEHFPILDPLIAEPLPVVGGVVTAPDRPGHGIRWDAEAIRALT</sequence>
<name>A0ABQ6K2V0_9MICO</name>
<dbReference type="Proteomes" id="UP001157034">
    <property type="component" value="Unassembled WGS sequence"/>
</dbReference>
<dbReference type="SFLD" id="SFLDS00001">
    <property type="entry name" value="Enolase"/>
    <property type="match status" value="1"/>
</dbReference>
<evidence type="ECO:0000313" key="6">
    <source>
        <dbReference type="Proteomes" id="UP001157034"/>
    </source>
</evidence>
<accession>A0ABQ6K2V0</accession>
<keyword evidence="3" id="KW-0460">Magnesium</keyword>
<organism evidence="5 6">
    <name type="scientific">Pseudolysinimonas kribbensis</name>
    <dbReference type="NCBI Taxonomy" id="433641"/>
    <lineage>
        <taxon>Bacteria</taxon>
        <taxon>Bacillati</taxon>
        <taxon>Actinomycetota</taxon>
        <taxon>Actinomycetes</taxon>
        <taxon>Micrococcales</taxon>
        <taxon>Microbacteriaceae</taxon>
        <taxon>Pseudolysinimonas</taxon>
    </lineage>
</organism>
<dbReference type="PANTHER" id="PTHR13794">
    <property type="entry name" value="ENOLASE SUPERFAMILY, MANDELATE RACEMASE"/>
    <property type="match status" value="1"/>
</dbReference>
<dbReference type="InterPro" id="IPR018110">
    <property type="entry name" value="Mandel_Rmase/mucon_lact_enz_CS"/>
</dbReference>